<dbReference type="GO" id="GO:0016757">
    <property type="term" value="F:glycosyltransferase activity"/>
    <property type="evidence" value="ECO:0007669"/>
    <property type="project" value="InterPro"/>
</dbReference>
<dbReference type="InterPro" id="IPR001296">
    <property type="entry name" value="Glyco_trans_1"/>
</dbReference>
<sequence length="362" mass="41696">MKVLYITNVPSPYRVDFFNELSDYCDLTVFYEKDVASNRDTKWENKDSRKFKQIFSRGIFNKDESALCFNILPILLKRWDKIVVGGYATPTGILAILILKIKRAKFYINADGGFIANEKLLKYRLKRYLIGSATYWLCTGKRTKEYLVHYGARSENIFEYPFSSLKLCEVEKVSQDKKERLRIQLDITNNIMVLSVGQFIQRKGFEDLLKACSLLAENISVYIIGGSPTDTYKNIVKKYNLENVHFIGFKTKTELIDFYHCADIFVLPTREDIWGLVVNEAMSHGLPTITTDKCIAGLTMISEGQNGFIIPIKDEQILADKINLLAKDRNLRTVMGERAMQTAGIYTIENMARIHYKIFLNN</sequence>
<reference evidence="2" key="1">
    <citation type="submission" date="2021-02" db="EMBL/GenBank/DDBJ databases">
        <title>Abyssanaerobacter marinus gen.nov., sp., nov, anaerobic bacterium isolated from the Onnuri vent field of Indian Ocean and suggestion of Mogibacteriaceae fam. nov., and proposal of reclassification of ambiguous this family's genus member.</title>
        <authorList>
            <person name="Kim Y.J."/>
            <person name="Yang J.-A."/>
        </authorList>
    </citation>
    <scope>NUCLEOTIDE SEQUENCE</scope>
    <source>
        <strain evidence="2">DSM 2634</strain>
    </source>
</reference>
<dbReference type="PANTHER" id="PTHR45947">
    <property type="entry name" value="SULFOQUINOVOSYL TRANSFERASE SQD2"/>
    <property type="match status" value="1"/>
</dbReference>
<accession>A0A939IJY5</accession>
<dbReference type="CDD" id="cd03801">
    <property type="entry name" value="GT4_PimA-like"/>
    <property type="match status" value="1"/>
</dbReference>
<dbReference type="InterPro" id="IPR050194">
    <property type="entry name" value="Glycosyltransferase_grp1"/>
</dbReference>
<dbReference type="Pfam" id="PF00534">
    <property type="entry name" value="Glycos_transf_1"/>
    <property type="match status" value="1"/>
</dbReference>
<keyword evidence="3" id="KW-1185">Reference proteome</keyword>
<feature type="domain" description="Glycosyl transferase family 1" evidence="1">
    <location>
        <begin position="179"/>
        <end position="340"/>
    </location>
</feature>
<gene>
    <name evidence="2" type="ORF">JYB65_11925</name>
</gene>
<dbReference type="Gene3D" id="3.40.50.2000">
    <property type="entry name" value="Glycogen Phosphorylase B"/>
    <property type="match status" value="2"/>
</dbReference>
<evidence type="ECO:0000313" key="3">
    <source>
        <dbReference type="Proteomes" id="UP000664545"/>
    </source>
</evidence>
<name>A0A939IJY5_CLOAM</name>
<evidence type="ECO:0000313" key="2">
    <source>
        <dbReference type="EMBL" id="MBN7774073.1"/>
    </source>
</evidence>
<dbReference type="RefSeq" id="WP_206582916.1">
    <property type="nucleotide sequence ID" value="NZ_JAFJZZ010000006.1"/>
</dbReference>
<dbReference type="SUPFAM" id="SSF53756">
    <property type="entry name" value="UDP-Glycosyltransferase/glycogen phosphorylase"/>
    <property type="match status" value="1"/>
</dbReference>
<evidence type="ECO:0000259" key="1">
    <source>
        <dbReference type="Pfam" id="PF00534"/>
    </source>
</evidence>
<dbReference type="AlphaFoldDB" id="A0A939IJY5"/>
<proteinExistence type="predicted"/>
<protein>
    <submittedName>
        <fullName evidence="2">Glycosyltransferase family 4 protein</fullName>
    </submittedName>
</protein>
<organism evidence="2 3">
    <name type="scientific">Clostridium aminobutyricum</name>
    <dbReference type="NCBI Taxonomy" id="33953"/>
    <lineage>
        <taxon>Bacteria</taxon>
        <taxon>Bacillati</taxon>
        <taxon>Bacillota</taxon>
        <taxon>Clostridia</taxon>
        <taxon>Eubacteriales</taxon>
        <taxon>Clostridiaceae</taxon>
        <taxon>Clostridium</taxon>
    </lineage>
</organism>
<dbReference type="EMBL" id="JAFJZZ010000006">
    <property type="protein sequence ID" value="MBN7774073.1"/>
    <property type="molecule type" value="Genomic_DNA"/>
</dbReference>
<dbReference type="PANTHER" id="PTHR45947:SF3">
    <property type="entry name" value="SULFOQUINOVOSYL TRANSFERASE SQD2"/>
    <property type="match status" value="1"/>
</dbReference>
<comment type="caution">
    <text evidence="2">The sequence shown here is derived from an EMBL/GenBank/DDBJ whole genome shotgun (WGS) entry which is preliminary data.</text>
</comment>
<dbReference type="Proteomes" id="UP000664545">
    <property type="component" value="Unassembled WGS sequence"/>
</dbReference>